<dbReference type="Pfam" id="PF00126">
    <property type="entry name" value="HTH_1"/>
    <property type="match status" value="1"/>
</dbReference>
<reference evidence="6" key="1">
    <citation type="submission" date="2020-10" db="EMBL/GenBank/DDBJ databases">
        <authorList>
            <person name="Gilroy R."/>
        </authorList>
    </citation>
    <scope>NUCLEOTIDE SEQUENCE</scope>
    <source>
        <strain evidence="6">ChiSjej3B21-11622</strain>
    </source>
</reference>
<dbReference type="GO" id="GO:0003677">
    <property type="term" value="F:DNA binding"/>
    <property type="evidence" value="ECO:0007669"/>
    <property type="project" value="UniProtKB-KW"/>
</dbReference>
<dbReference type="FunFam" id="1.10.10.10:FF:000001">
    <property type="entry name" value="LysR family transcriptional regulator"/>
    <property type="match status" value="1"/>
</dbReference>
<evidence type="ECO:0000256" key="4">
    <source>
        <dbReference type="ARBA" id="ARBA00023163"/>
    </source>
</evidence>
<dbReference type="GO" id="GO:0032993">
    <property type="term" value="C:protein-DNA complex"/>
    <property type="evidence" value="ECO:0007669"/>
    <property type="project" value="TreeGrafter"/>
</dbReference>
<comment type="similarity">
    <text evidence="1">Belongs to the LysR transcriptional regulatory family.</text>
</comment>
<dbReference type="InterPro" id="IPR000847">
    <property type="entry name" value="LysR_HTH_N"/>
</dbReference>
<keyword evidence="2" id="KW-0805">Transcription regulation</keyword>
<feature type="domain" description="HTH lysR-type" evidence="5">
    <location>
        <begin position="1"/>
        <end position="58"/>
    </location>
</feature>
<dbReference type="AlphaFoldDB" id="A0A9D0ZTS5"/>
<dbReference type="SUPFAM" id="SSF46785">
    <property type="entry name" value="Winged helix' DNA-binding domain"/>
    <property type="match status" value="1"/>
</dbReference>
<dbReference type="PROSITE" id="PS50931">
    <property type="entry name" value="HTH_LYSR"/>
    <property type="match status" value="1"/>
</dbReference>
<evidence type="ECO:0000313" key="7">
    <source>
        <dbReference type="Proteomes" id="UP000886886"/>
    </source>
</evidence>
<name>A0A9D0ZTS5_9FIRM</name>
<dbReference type="Gene3D" id="3.40.190.10">
    <property type="entry name" value="Periplasmic binding protein-like II"/>
    <property type="match status" value="1"/>
</dbReference>
<gene>
    <name evidence="6" type="ORF">IAB26_03555</name>
</gene>
<keyword evidence="3" id="KW-0238">DNA-binding</keyword>
<evidence type="ECO:0000256" key="1">
    <source>
        <dbReference type="ARBA" id="ARBA00009437"/>
    </source>
</evidence>
<reference evidence="6" key="2">
    <citation type="journal article" date="2021" name="PeerJ">
        <title>Extensive microbial diversity within the chicken gut microbiome revealed by metagenomics and culture.</title>
        <authorList>
            <person name="Gilroy R."/>
            <person name="Ravi A."/>
            <person name="Getino M."/>
            <person name="Pursley I."/>
            <person name="Horton D.L."/>
            <person name="Alikhan N.F."/>
            <person name="Baker D."/>
            <person name="Gharbi K."/>
            <person name="Hall N."/>
            <person name="Watson M."/>
            <person name="Adriaenssens E.M."/>
            <person name="Foster-Nyarko E."/>
            <person name="Jarju S."/>
            <person name="Secka A."/>
            <person name="Antonio M."/>
            <person name="Oren A."/>
            <person name="Chaudhuri R.R."/>
            <person name="La Ragione R."/>
            <person name="Hildebrand F."/>
            <person name="Pallen M.J."/>
        </authorList>
    </citation>
    <scope>NUCLEOTIDE SEQUENCE</scope>
    <source>
        <strain evidence="6">ChiSjej3B21-11622</strain>
    </source>
</reference>
<dbReference type="InterPro" id="IPR036390">
    <property type="entry name" value="WH_DNA-bd_sf"/>
</dbReference>
<dbReference type="InterPro" id="IPR036388">
    <property type="entry name" value="WH-like_DNA-bd_sf"/>
</dbReference>
<organism evidence="6 7">
    <name type="scientific">Candidatus Limivivens merdigallinarum</name>
    <dbReference type="NCBI Taxonomy" id="2840859"/>
    <lineage>
        <taxon>Bacteria</taxon>
        <taxon>Bacillati</taxon>
        <taxon>Bacillota</taxon>
        <taxon>Clostridia</taxon>
        <taxon>Lachnospirales</taxon>
        <taxon>Lachnospiraceae</taxon>
        <taxon>Lachnospiraceae incertae sedis</taxon>
        <taxon>Candidatus Limivivens</taxon>
    </lineage>
</organism>
<dbReference type="EMBL" id="DVFT01000050">
    <property type="protein sequence ID" value="HIQ95619.1"/>
    <property type="molecule type" value="Genomic_DNA"/>
</dbReference>
<dbReference type="PRINTS" id="PR00039">
    <property type="entry name" value="HTHLYSR"/>
</dbReference>
<dbReference type="Proteomes" id="UP000886886">
    <property type="component" value="Unassembled WGS sequence"/>
</dbReference>
<evidence type="ECO:0000256" key="3">
    <source>
        <dbReference type="ARBA" id="ARBA00023125"/>
    </source>
</evidence>
<dbReference type="SUPFAM" id="SSF53850">
    <property type="entry name" value="Periplasmic binding protein-like II"/>
    <property type="match status" value="1"/>
</dbReference>
<evidence type="ECO:0000313" key="6">
    <source>
        <dbReference type="EMBL" id="HIQ95619.1"/>
    </source>
</evidence>
<sequence length="199" mass="22447">MTIFQAECFLAVAEHLNFAKAAEQMHISQPAITRQIQTLETELNVKLFYRSTRSVKLTAEGRLFLTDAQTIVSASKRAVRRFAQKKPDSISTDDLRPYPMVVYDPGAMMIPEAIAGQWKWAKDKEASKLYFCESSETSMLLVGTGLGGTVVPELHVPKDCGLHICPLKKTKLIPFGLYYKSIQSQPCLKDFIRLIKEEF</sequence>
<proteinExistence type="inferred from homology"/>
<dbReference type="GO" id="GO:0003700">
    <property type="term" value="F:DNA-binding transcription factor activity"/>
    <property type="evidence" value="ECO:0007669"/>
    <property type="project" value="InterPro"/>
</dbReference>
<accession>A0A9D0ZTS5</accession>
<comment type="caution">
    <text evidence="6">The sequence shown here is derived from an EMBL/GenBank/DDBJ whole genome shotgun (WGS) entry which is preliminary data.</text>
</comment>
<protein>
    <submittedName>
        <fullName evidence="6">LysR family transcriptional regulator</fullName>
    </submittedName>
</protein>
<dbReference type="PANTHER" id="PTHR30346">
    <property type="entry name" value="TRANSCRIPTIONAL DUAL REGULATOR HCAR-RELATED"/>
    <property type="match status" value="1"/>
</dbReference>
<dbReference type="Gene3D" id="1.10.10.10">
    <property type="entry name" value="Winged helix-like DNA-binding domain superfamily/Winged helix DNA-binding domain"/>
    <property type="match status" value="1"/>
</dbReference>
<evidence type="ECO:0000259" key="5">
    <source>
        <dbReference type="PROSITE" id="PS50931"/>
    </source>
</evidence>
<evidence type="ECO:0000256" key="2">
    <source>
        <dbReference type="ARBA" id="ARBA00023015"/>
    </source>
</evidence>
<keyword evidence="4" id="KW-0804">Transcription</keyword>
<dbReference type="PANTHER" id="PTHR30346:SF0">
    <property type="entry name" value="HCA OPERON TRANSCRIPTIONAL ACTIVATOR HCAR"/>
    <property type="match status" value="1"/>
</dbReference>